<evidence type="ECO:0000313" key="2">
    <source>
        <dbReference type="EMBL" id="GBP92140.1"/>
    </source>
</evidence>
<sequence>MELGTGRPRAPCTGGSITEVRLRLTISSITRLYQHRFGIGIVIRIAIEIKSVNLAFYLDPILTFDSDPVPTLVFDPTTVLNFSPDPAFDTNSSTSRSSNLNENDGKY</sequence>
<feature type="region of interest" description="Disordered" evidence="1">
    <location>
        <begin position="83"/>
        <end position="107"/>
    </location>
</feature>
<dbReference type="EMBL" id="BGZK01002242">
    <property type="protein sequence ID" value="GBP92140.1"/>
    <property type="molecule type" value="Genomic_DNA"/>
</dbReference>
<accession>A0A4C1ZVW6</accession>
<name>A0A4C1ZVW6_EUMVA</name>
<gene>
    <name evidence="2" type="ORF">EVAR_67329_1</name>
</gene>
<comment type="caution">
    <text evidence="2">The sequence shown here is derived from an EMBL/GenBank/DDBJ whole genome shotgun (WGS) entry which is preliminary data.</text>
</comment>
<keyword evidence="3" id="KW-1185">Reference proteome</keyword>
<evidence type="ECO:0000256" key="1">
    <source>
        <dbReference type="SAM" id="MobiDB-lite"/>
    </source>
</evidence>
<organism evidence="2 3">
    <name type="scientific">Eumeta variegata</name>
    <name type="common">Bagworm moth</name>
    <name type="synonym">Eumeta japonica</name>
    <dbReference type="NCBI Taxonomy" id="151549"/>
    <lineage>
        <taxon>Eukaryota</taxon>
        <taxon>Metazoa</taxon>
        <taxon>Ecdysozoa</taxon>
        <taxon>Arthropoda</taxon>
        <taxon>Hexapoda</taxon>
        <taxon>Insecta</taxon>
        <taxon>Pterygota</taxon>
        <taxon>Neoptera</taxon>
        <taxon>Endopterygota</taxon>
        <taxon>Lepidoptera</taxon>
        <taxon>Glossata</taxon>
        <taxon>Ditrysia</taxon>
        <taxon>Tineoidea</taxon>
        <taxon>Psychidae</taxon>
        <taxon>Oiketicinae</taxon>
        <taxon>Eumeta</taxon>
    </lineage>
</organism>
<protein>
    <submittedName>
        <fullName evidence="2">Uncharacterized protein</fullName>
    </submittedName>
</protein>
<feature type="compositionally biased region" description="Low complexity" evidence="1">
    <location>
        <begin position="91"/>
        <end position="107"/>
    </location>
</feature>
<dbReference type="Proteomes" id="UP000299102">
    <property type="component" value="Unassembled WGS sequence"/>
</dbReference>
<evidence type="ECO:0000313" key="3">
    <source>
        <dbReference type="Proteomes" id="UP000299102"/>
    </source>
</evidence>
<reference evidence="2 3" key="1">
    <citation type="journal article" date="2019" name="Commun. Biol.">
        <title>The bagworm genome reveals a unique fibroin gene that provides high tensile strength.</title>
        <authorList>
            <person name="Kono N."/>
            <person name="Nakamura H."/>
            <person name="Ohtoshi R."/>
            <person name="Tomita M."/>
            <person name="Numata K."/>
            <person name="Arakawa K."/>
        </authorList>
    </citation>
    <scope>NUCLEOTIDE SEQUENCE [LARGE SCALE GENOMIC DNA]</scope>
</reference>
<dbReference type="AlphaFoldDB" id="A0A4C1ZVW6"/>
<proteinExistence type="predicted"/>